<feature type="compositionally biased region" description="Basic and acidic residues" evidence="4">
    <location>
        <begin position="20"/>
        <end position="32"/>
    </location>
</feature>
<proteinExistence type="inferred from homology"/>
<dbReference type="GO" id="GO:0015768">
    <property type="term" value="P:maltose transport"/>
    <property type="evidence" value="ECO:0007669"/>
    <property type="project" value="TreeGrafter"/>
</dbReference>
<protein>
    <submittedName>
        <fullName evidence="5">Sugar ABC transporter substrate-binding protein</fullName>
    </submittedName>
</protein>
<evidence type="ECO:0000256" key="2">
    <source>
        <dbReference type="ARBA" id="ARBA00022448"/>
    </source>
</evidence>
<dbReference type="GO" id="GO:1901982">
    <property type="term" value="F:maltose binding"/>
    <property type="evidence" value="ECO:0007669"/>
    <property type="project" value="TreeGrafter"/>
</dbReference>
<dbReference type="Proteomes" id="UP000655044">
    <property type="component" value="Unassembled WGS sequence"/>
</dbReference>
<accession>A0A8J3RUZ7</accession>
<evidence type="ECO:0000313" key="5">
    <source>
        <dbReference type="EMBL" id="GIH82297.1"/>
    </source>
</evidence>
<evidence type="ECO:0000256" key="1">
    <source>
        <dbReference type="ARBA" id="ARBA00008520"/>
    </source>
</evidence>
<keyword evidence="2" id="KW-0813">Transport</keyword>
<keyword evidence="6" id="KW-1185">Reference proteome</keyword>
<reference evidence="5" key="1">
    <citation type="submission" date="2021-01" db="EMBL/GenBank/DDBJ databases">
        <title>Whole genome shotgun sequence of Planobispora rosea NBRC 15558.</title>
        <authorList>
            <person name="Komaki H."/>
            <person name="Tamura T."/>
        </authorList>
    </citation>
    <scope>NUCLEOTIDE SEQUENCE</scope>
    <source>
        <strain evidence="5">NBRC 15558</strain>
    </source>
</reference>
<sequence>MEGVFDQVRPGMGTGRHPKRDPDAKPGRENPKVKFTKIAVVTATTAALALGLAACGSSEPATETAPKADASAGGKKFEGKTLTLWRLGESNPAAQKYTDALVAAFEQQTGAKTKVEWIPWPQVNDKFTAAAAGGAGPDVTEIGNDQVPLWRSQDALHPITPVFGEGDQAQIPKNLLSLETDGGEIYASPWGMGTRAVLYRKDWFDELKIETPKTWDDVVAAAKKIQAEKGKDVDGFAFNGGSDANHLLGAFAWSEGGEYALKEGDKWVGKLTDPAFKAGFDTYTKIVTEGLSSKSRLGQNSADIRTRFANGKVGMYLTAGWDIATIKEESSGKVAEDQMAFFPLPSKSGGATPAFFGGNDIAVWNDAKDKDLATEFVKFATTKEWAGRYASEGGLLPIYPEQLEKLKEDPAQAPFAEAFANAKALPADSNWTEAGETKAVLQNAARSVIEGKATADEALAKANTELEEILNQQ</sequence>
<dbReference type="EMBL" id="BOOI01000006">
    <property type="protein sequence ID" value="GIH82297.1"/>
    <property type="molecule type" value="Genomic_DNA"/>
</dbReference>
<keyword evidence="3" id="KW-0732">Signal</keyword>
<evidence type="ECO:0000313" key="6">
    <source>
        <dbReference type="Proteomes" id="UP000655044"/>
    </source>
</evidence>
<dbReference type="Pfam" id="PF01547">
    <property type="entry name" value="SBP_bac_1"/>
    <property type="match status" value="1"/>
</dbReference>
<dbReference type="Gene3D" id="3.40.190.10">
    <property type="entry name" value="Periplasmic binding protein-like II"/>
    <property type="match status" value="1"/>
</dbReference>
<comment type="similarity">
    <text evidence="1">Belongs to the bacterial solute-binding protein 1 family.</text>
</comment>
<comment type="caution">
    <text evidence="5">The sequence shown here is derived from an EMBL/GenBank/DDBJ whole genome shotgun (WGS) entry which is preliminary data.</text>
</comment>
<gene>
    <name evidence="5" type="ORF">Pro02_07050</name>
</gene>
<feature type="region of interest" description="Disordered" evidence="4">
    <location>
        <begin position="1"/>
        <end position="32"/>
    </location>
</feature>
<dbReference type="PANTHER" id="PTHR30061">
    <property type="entry name" value="MALTOSE-BINDING PERIPLASMIC PROTEIN"/>
    <property type="match status" value="1"/>
</dbReference>
<dbReference type="GO" id="GO:0055052">
    <property type="term" value="C:ATP-binding cassette (ABC) transporter complex, substrate-binding subunit-containing"/>
    <property type="evidence" value="ECO:0007669"/>
    <property type="project" value="TreeGrafter"/>
</dbReference>
<dbReference type="PANTHER" id="PTHR30061:SF50">
    <property type="entry name" value="MALTOSE_MALTODEXTRIN-BINDING PERIPLASMIC PROTEIN"/>
    <property type="match status" value="1"/>
</dbReference>
<dbReference type="InterPro" id="IPR006059">
    <property type="entry name" value="SBP"/>
</dbReference>
<evidence type="ECO:0000256" key="3">
    <source>
        <dbReference type="ARBA" id="ARBA00022729"/>
    </source>
</evidence>
<dbReference type="SUPFAM" id="SSF53850">
    <property type="entry name" value="Periplasmic binding protein-like II"/>
    <property type="match status" value="1"/>
</dbReference>
<name>A0A8J3RUZ7_PLARO</name>
<dbReference type="AlphaFoldDB" id="A0A8J3RUZ7"/>
<dbReference type="GO" id="GO:0042956">
    <property type="term" value="P:maltodextrin transmembrane transport"/>
    <property type="evidence" value="ECO:0007669"/>
    <property type="project" value="TreeGrafter"/>
</dbReference>
<evidence type="ECO:0000256" key="4">
    <source>
        <dbReference type="SAM" id="MobiDB-lite"/>
    </source>
</evidence>
<organism evidence="5 6">
    <name type="scientific">Planobispora rosea</name>
    <dbReference type="NCBI Taxonomy" id="35762"/>
    <lineage>
        <taxon>Bacteria</taxon>
        <taxon>Bacillati</taxon>
        <taxon>Actinomycetota</taxon>
        <taxon>Actinomycetes</taxon>
        <taxon>Streptosporangiales</taxon>
        <taxon>Streptosporangiaceae</taxon>
        <taxon>Planobispora</taxon>
    </lineage>
</organism>